<protein>
    <submittedName>
        <fullName evidence="1">Uncharacterized protein</fullName>
    </submittedName>
</protein>
<reference evidence="1 2" key="1">
    <citation type="submission" date="2019-05" db="EMBL/GenBank/DDBJ databases">
        <title>Another draft genome of Portunus trituberculatus and its Hox gene families provides insights of decapod evolution.</title>
        <authorList>
            <person name="Jeong J.-H."/>
            <person name="Song I."/>
            <person name="Kim S."/>
            <person name="Choi T."/>
            <person name="Kim D."/>
            <person name="Ryu S."/>
            <person name="Kim W."/>
        </authorList>
    </citation>
    <scope>NUCLEOTIDE SEQUENCE [LARGE SCALE GENOMIC DNA]</scope>
    <source>
        <tissue evidence="1">Muscle</tissue>
    </source>
</reference>
<evidence type="ECO:0000313" key="2">
    <source>
        <dbReference type="Proteomes" id="UP000324222"/>
    </source>
</evidence>
<organism evidence="1 2">
    <name type="scientific">Portunus trituberculatus</name>
    <name type="common">Swimming crab</name>
    <name type="synonym">Neptunus trituberculatus</name>
    <dbReference type="NCBI Taxonomy" id="210409"/>
    <lineage>
        <taxon>Eukaryota</taxon>
        <taxon>Metazoa</taxon>
        <taxon>Ecdysozoa</taxon>
        <taxon>Arthropoda</taxon>
        <taxon>Crustacea</taxon>
        <taxon>Multicrustacea</taxon>
        <taxon>Malacostraca</taxon>
        <taxon>Eumalacostraca</taxon>
        <taxon>Eucarida</taxon>
        <taxon>Decapoda</taxon>
        <taxon>Pleocyemata</taxon>
        <taxon>Brachyura</taxon>
        <taxon>Eubrachyura</taxon>
        <taxon>Portunoidea</taxon>
        <taxon>Portunidae</taxon>
        <taxon>Portuninae</taxon>
        <taxon>Portunus</taxon>
    </lineage>
</organism>
<proteinExistence type="predicted"/>
<sequence>MKQFHLVYKHCTKSATSFKTEKQALCPCSLLAPTLSQHPRGAGGGRSGGCYKTMRKRRQANMEVRIGAHDTEDN</sequence>
<dbReference type="Proteomes" id="UP000324222">
    <property type="component" value="Unassembled WGS sequence"/>
</dbReference>
<accession>A0A5B7CLT2</accession>
<gene>
    <name evidence="1" type="ORF">E2C01_003014</name>
</gene>
<keyword evidence="2" id="KW-1185">Reference proteome</keyword>
<name>A0A5B7CLT2_PORTR</name>
<comment type="caution">
    <text evidence="1">The sequence shown here is derived from an EMBL/GenBank/DDBJ whole genome shotgun (WGS) entry which is preliminary data.</text>
</comment>
<dbReference type="AlphaFoldDB" id="A0A5B7CLT2"/>
<evidence type="ECO:0000313" key="1">
    <source>
        <dbReference type="EMBL" id="MPC10380.1"/>
    </source>
</evidence>
<dbReference type="EMBL" id="VSRR010000114">
    <property type="protein sequence ID" value="MPC10380.1"/>
    <property type="molecule type" value="Genomic_DNA"/>
</dbReference>